<comment type="caution">
    <text evidence="2">The sequence shown here is derived from an EMBL/GenBank/DDBJ whole genome shotgun (WGS) entry which is preliminary data.</text>
</comment>
<feature type="domain" description="DUF7734" evidence="1">
    <location>
        <begin position="68"/>
        <end position="154"/>
    </location>
</feature>
<dbReference type="Proteomes" id="UP000825935">
    <property type="component" value="Chromosome 37"/>
</dbReference>
<dbReference type="OrthoDB" id="2018366at2759"/>
<keyword evidence="3" id="KW-1185">Reference proteome</keyword>
<evidence type="ECO:0000259" key="1">
    <source>
        <dbReference type="Pfam" id="PF24869"/>
    </source>
</evidence>
<protein>
    <recommendedName>
        <fullName evidence="1">DUF7734 domain-containing protein</fullName>
    </recommendedName>
</protein>
<dbReference type="PANTHER" id="PTHR36729:SF2">
    <property type="entry name" value="EXPRESSED PROTEIN"/>
    <property type="match status" value="1"/>
</dbReference>
<accession>A0A8T2Q7D4</accession>
<proteinExistence type="predicted"/>
<dbReference type="Pfam" id="PF24869">
    <property type="entry name" value="DUF7734"/>
    <property type="match status" value="1"/>
</dbReference>
<reference evidence="2" key="1">
    <citation type="submission" date="2021-08" db="EMBL/GenBank/DDBJ databases">
        <title>WGS assembly of Ceratopteris richardii.</title>
        <authorList>
            <person name="Marchant D.B."/>
            <person name="Chen G."/>
            <person name="Jenkins J."/>
            <person name="Shu S."/>
            <person name="Leebens-Mack J."/>
            <person name="Grimwood J."/>
            <person name="Schmutz J."/>
            <person name="Soltis P."/>
            <person name="Soltis D."/>
            <person name="Chen Z.-H."/>
        </authorList>
    </citation>
    <scope>NUCLEOTIDE SEQUENCE</scope>
    <source>
        <strain evidence="2">Whitten #5841</strain>
        <tissue evidence="2">Leaf</tissue>
    </source>
</reference>
<organism evidence="2 3">
    <name type="scientific">Ceratopteris richardii</name>
    <name type="common">Triangle waterfern</name>
    <dbReference type="NCBI Taxonomy" id="49495"/>
    <lineage>
        <taxon>Eukaryota</taxon>
        <taxon>Viridiplantae</taxon>
        <taxon>Streptophyta</taxon>
        <taxon>Embryophyta</taxon>
        <taxon>Tracheophyta</taxon>
        <taxon>Polypodiopsida</taxon>
        <taxon>Polypodiidae</taxon>
        <taxon>Polypodiales</taxon>
        <taxon>Pteridineae</taxon>
        <taxon>Pteridaceae</taxon>
        <taxon>Parkerioideae</taxon>
        <taxon>Ceratopteris</taxon>
    </lineage>
</organism>
<name>A0A8T2Q7D4_CERRI</name>
<dbReference type="EMBL" id="CM035442">
    <property type="protein sequence ID" value="KAH7279576.1"/>
    <property type="molecule type" value="Genomic_DNA"/>
</dbReference>
<evidence type="ECO:0000313" key="2">
    <source>
        <dbReference type="EMBL" id="KAH7279576.1"/>
    </source>
</evidence>
<evidence type="ECO:0000313" key="3">
    <source>
        <dbReference type="Proteomes" id="UP000825935"/>
    </source>
</evidence>
<dbReference type="AlphaFoldDB" id="A0A8T2Q7D4"/>
<gene>
    <name evidence="2" type="ORF">KP509_37G025000</name>
</gene>
<dbReference type="PANTHER" id="PTHR36729">
    <property type="entry name" value="EXPRESSED PROTEIN"/>
    <property type="match status" value="1"/>
</dbReference>
<sequence length="160" mass="17815">MERLLSMSYASRLPIGQICILPPTNFSSSLVLKAPAPFSVQTRNFRMPFRISCLPAASEPDSTPFDIAILEAYTEKVPSELLLVHAMVDDEEDEVLIFKGHSSSLMRATSPDLEDTLLPPTATILGIDRMKGPYNPDKPKFIERGLSWNNFVKLIRSGFS</sequence>
<dbReference type="InterPro" id="IPR056636">
    <property type="entry name" value="DUF7734"/>
</dbReference>